<dbReference type="STRING" id="1257025.LEP1GSC203_3844"/>
<feature type="transmembrane region" description="Helical" evidence="5">
    <location>
        <begin position="147"/>
        <end position="164"/>
    </location>
</feature>
<keyword evidence="2 5" id="KW-0812">Transmembrane</keyword>
<evidence type="ECO:0000256" key="2">
    <source>
        <dbReference type="ARBA" id="ARBA00022692"/>
    </source>
</evidence>
<dbReference type="AlphaFoldDB" id="N1VUL4"/>
<dbReference type="EC" id="3.4.21.-" evidence="7"/>
<evidence type="ECO:0000259" key="6">
    <source>
        <dbReference type="Pfam" id="PF01694"/>
    </source>
</evidence>
<dbReference type="SUPFAM" id="SSF144091">
    <property type="entry name" value="Rhomboid-like"/>
    <property type="match status" value="1"/>
</dbReference>
<reference evidence="7" key="1">
    <citation type="submission" date="2013-03" db="EMBL/GenBank/DDBJ databases">
        <authorList>
            <person name="Harkins D.M."/>
            <person name="Durkin A.S."/>
            <person name="Brinkac L.M."/>
            <person name="Haft D.H."/>
            <person name="Selengut J.D."/>
            <person name="Sanka R."/>
            <person name="DePew J."/>
            <person name="Purushe J."/>
            <person name="Hartskeerl R.A."/>
            <person name="Ahmed A."/>
            <person name="van der Linden H."/>
            <person name="Goris M.G.A."/>
            <person name="Vinetz J.M."/>
            <person name="Sutton G.G."/>
            <person name="Nierman W.C."/>
            <person name="Fouts D.E."/>
        </authorList>
    </citation>
    <scope>NUCLEOTIDE SEQUENCE [LARGE SCALE GENOMIC DNA]</scope>
    <source>
        <strain evidence="7">LT 11-33</strain>
    </source>
</reference>
<keyword evidence="7" id="KW-0378">Hydrolase</keyword>
<feature type="transmembrane region" description="Helical" evidence="5">
    <location>
        <begin position="12"/>
        <end position="30"/>
    </location>
</feature>
<keyword evidence="3 5" id="KW-1133">Transmembrane helix</keyword>
<proteinExistence type="predicted"/>
<dbReference type="Proteomes" id="UP000012371">
    <property type="component" value="Unassembled WGS sequence"/>
</dbReference>
<evidence type="ECO:0000256" key="4">
    <source>
        <dbReference type="ARBA" id="ARBA00023136"/>
    </source>
</evidence>
<dbReference type="OrthoDB" id="9813074at2"/>
<evidence type="ECO:0000256" key="1">
    <source>
        <dbReference type="ARBA" id="ARBA00004141"/>
    </source>
</evidence>
<comment type="subcellular location">
    <subcellularLocation>
        <location evidence="1">Membrane</location>
        <topology evidence="1">Multi-pass membrane protein</topology>
    </subcellularLocation>
</comment>
<organism evidence="7 8">
    <name type="scientific">Leptospira terpstrae serovar Hualin str. LT 11-33 = ATCC 700639</name>
    <dbReference type="NCBI Taxonomy" id="1257025"/>
    <lineage>
        <taxon>Bacteria</taxon>
        <taxon>Pseudomonadati</taxon>
        <taxon>Spirochaetota</taxon>
        <taxon>Spirochaetia</taxon>
        <taxon>Leptospirales</taxon>
        <taxon>Leptospiraceae</taxon>
        <taxon>Leptospira</taxon>
    </lineage>
</organism>
<evidence type="ECO:0000256" key="5">
    <source>
        <dbReference type="SAM" id="Phobius"/>
    </source>
</evidence>
<evidence type="ECO:0000313" key="7">
    <source>
        <dbReference type="EMBL" id="EMY62153.1"/>
    </source>
</evidence>
<dbReference type="InterPro" id="IPR035952">
    <property type="entry name" value="Rhomboid-like_sf"/>
</dbReference>
<feature type="transmembrane region" description="Helical" evidence="5">
    <location>
        <begin position="108"/>
        <end position="127"/>
    </location>
</feature>
<gene>
    <name evidence="7" type="ORF">LEP1GSC203_3844</name>
</gene>
<comment type="caution">
    <text evidence="7">The sequence shown here is derived from an EMBL/GenBank/DDBJ whole genome shotgun (WGS) entry which is preliminary data.</text>
</comment>
<name>N1VUL4_9LEPT</name>
<dbReference type="GO" id="GO:0016020">
    <property type="term" value="C:membrane"/>
    <property type="evidence" value="ECO:0007669"/>
    <property type="project" value="UniProtKB-SubCell"/>
</dbReference>
<evidence type="ECO:0000313" key="8">
    <source>
        <dbReference type="Proteomes" id="UP000012371"/>
    </source>
</evidence>
<sequence length="250" mass="29220">MFVFEKANHNFRKPILTFGFIFLSMLTLFFNDPKSYAFTPNQEIGFNLVFSFFFNSSFTEWLTNAIYLYMFADNIEDVIGHFYFFILFLFFGILTNLTYFLFHIHSNIPVVGTSGVVSGILGMYYVFFPNVKSMMVFERISFRDVPIFISLSVWILIQSCFYVIELDNQVRSVYGGQVVAFLTGATLAQIFVRYRFIDRLENNLRMSTFRNKTVLCPSCNKPIPAKKYGRFHCSSCNTKFTFDRTGKKFL</sequence>
<dbReference type="EMBL" id="AOGW02000009">
    <property type="protein sequence ID" value="EMY62153.1"/>
    <property type="molecule type" value="Genomic_DNA"/>
</dbReference>
<dbReference type="InterPro" id="IPR022764">
    <property type="entry name" value="Peptidase_S54_rhomboid_dom"/>
</dbReference>
<keyword evidence="4 5" id="KW-0472">Membrane</keyword>
<dbReference type="PANTHER" id="PTHR43066:SF11">
    <property type="entry name" value="PEPTIDASE S54 RHOMBOID DOMAIN-CONTAINING PROTEIN"/>
    <property type="match status" value="1"/>
</dbReference>
<dbReference type="Pfam" id="PF01694">
    <property type="entry name" value="Rhomboid"/>
    <property type="match status" value="1"/>
</dbReference>
<feature type="transmembrane region" description="Helical" evidence="5">
    <location>
        <begin position="50"/>
        <end position="70"/>
    </location>
</feature>
<dbReference type="PANTHER" id="PTHR43066">
    <property type="entry name" value="RHOMBOID-RELATED PROTEIN"/>
    <property type="match status" value="1"/>
</dbReference>
<evidence type="ECO:0000256" key="3">
    <source>
        <dbReference type="ARBA" id="ARBA00022989"/>
    </source>
</evidence>
<accession>N1VUL4</accession>
<dbReference type="GO" id="GO:0004252">
    <property type="term" value="F:serine-type endopeptidase activity"/>
    <property type="evidence" value="ECO:0007669"/>
    <property type="project" value="InterPro"/>
</dbReference>
<dbReference type="RefSeq" id="WP_002973496.1">
    <property type="nucleotide sequence ID" value="NZ_AOGW02000009.1"/>
</dbReference>
<feature type="transmembrane region" description="Helical" evidence="5">
    <location>
        <begin position="82"/>
        <end position="102"/>
    </location>
</feature>
<protein>
    <submittedName>
        <fullName evidence="7">Peptidase, S54 family</fullName>
        <ecNumber evidence="7">3.4.21.-</ecNumber>
    </submittedName>
</protein>
<feature type="domain" description="Peptidase S54 rhomboid" evidence="6">
    <location>
        <begin position="47"/>
        <end position="192"/>
    </location>
</feature>
<feature type="transmembrane region" description="Helical" evidence="5">
    <location>
        <begin position="176"/>
        <end position="196"/>
    </location>
</feature>
<dbReference type="Gene3D" id="1.20.1540.10">
    <property type="entry name" value="Rhomboid-like"/>
    <property type="match status" value="1"/>
</dbReference>
<keyword evidence="8" id="KW-1185">Reference proteome</keyword>